<keyword evidence="2" id="KW-0808">Transferase</keyword>
<sequence>MYNMQRPIILKGKRVSLGVLLREDIPKVWLWYNDRDVRRYLSSPDAVFYFEDEMEWYERVKRENEKHRVFAIVENKGSSLVGIIGVHRIDHKNGHAEIGYFLSKEYWGKRYATEAVKLVLDYCFKWLNLRKVYARVYECNIASQRVLEKNGFKCVERLRKHVHIPEEGFADVLFYELFKDEWENVKNIGNNR</sequence>
<dbReference type="SUPFAM" id="SSF55729">
    <property type="entry name" value="Acyl-CoA N-acyltransferases (Nat)"/>
    <property type="match status" value="1"/>
</dbReference>
<dbReference type="HOGENOM" id="CLU_013985_3_2_2"/>
<dbReference type="Pfam" id="PF13302">
    <property type="entry name" value="Acetyltransf_3"/>
    <property type="match status" value="1"/>
</dbReference>
<dbReference type="PANTHER" id="PTHR43328:SF1">
    <property type="entry name" value="N-ACETYLTRANSFERASE DOMAIN-CONTAINING PROTEIN"/>
    <property type="match status" value="1"/>
</dbReference>
<dbReference type="InterPro" id="IPR016181">
    <property type="entry name" value="Acyl_CoA_acyltransferase"/>
</dbReference>
<dbReference type="PROSITE" id="PS51186">
    <property type="entry name" value="GNAT"/>
    <property type="match status" value="1"/>
</dbReference>
<accession>W0I2Q1</accession>
<evidence type="ECO:0000313" key="3">
    <source>
        <dbReference type="Proteomes" id="UP000019027"/>
    </source>
</evidence>
<dbReference type="AlphaFoldDB" id="W0I2Q1"/>
<dbReference type="Proteomes" id="UP000019027">
    <property type="component" value="Chromosome"/>
</dbReference>
<dbReference type="STRING" id="582419.TES1_0947"/>
<evidence type="ECO:0000313" key="2">
    <source>
        <dbReference type="EMBL" id="AHF80331.1"/>
    </source>
</evidence>
<feature type="domain" description="N-acetyltransferase" evidence="1">
    <location>
        <begin position="19"/>
        <end position="180"/>
    </location>
</feature>
<dbReference type="CDD" id="cd04301">
    <property type="entry name" value="NAT_SF"/>
    <property type="match status" value="1"/>
</dbReference>
<dbReference type="GO" id="GO:0016747">
    <property type="term" value="F:acyltransferase activity, transferring groups other than amino-acyl groups"/>
    <property type="evidence" value="ECO:0007669"/>
    <property type="project" value="InterPro"/>
</dbReference>
<dbReference type="PANTHER" id="PTHR43328">
    <property type="entry name" value="ACETYLTRANSFERASE-RELATED"/>
    <property type="match status" value="1"/>
</dbReference>
<dbReference type="InterPro" id="IPR000182">
    <property type="entry name" value="GNAT_dom"/>
</dbReference>
<dbReference type="EMBL" id="CP006965">
    <property type="protein sequence ID" value="AHF80331.1"/>
    <property type="molecule type" value="Genomic_DNA"/>
</dbReference>
<proteinExistence type="predicted"/>
<protein>
    <submittedName>
        <fullName evidence="2">GNAT family acetyltransferase</fullName>
    </submittedName>
</protein>
<dbReference type="KEGG" id="ths:TES1_0947"/>
<reference evidence="2 3" key="1">
    <citation type="journal article" date="2014" name="Int. J. Syst. Evol. Microbiol.">
        <title>Thermococcus paralvinellae sp. nov. and Thermococcus cleftensis sp. nov. of hyperthermophilic heterotrophs from deep-sea hydrothermal vents.</title>
        <authorList>
            <person name="Hensley S.A."/>
            <person name="Jung J.H."/>
            <person name="Park C.S."/>
            <person name="Holden J.F."/>
        </authorList>
    </citation>
    <scope>NUCLEOTIDE SEQUENCE [LARGE SCALE GENOMIC DNA]</scope>
    <source>
        <strain evidence="2 3">ES1</strain>
    </source>
</reference>
<keyword evidence="3" id="KW-1185">Reference proteome</keyword>
<organism evidence="2 3">
    <name type="scientific">Thermococcus paralvinellae</name>
    <dbReference type="NCBI Taxonomy" id="582419"/>
    <lineage>
        <taxon>Archaea</taxon>
        <taxon>Methanobacteriati</taxon>
        <taxon>Methanobacteriota</taxon>
        <taxon>Thermococci</taxon>
        <taxon>Thermococcales</taxon>
        <taxon>Thermococcaceae</taxon>
        <taxon>Thermococcus</taxon>
    </lineage>
</organism>
<dbReference type="Gene3D" id="3.40.630.30">
    <property type="match status" value="1"/>
</dbReference>
<evidence type="ECO:0000259" key="1">
    <source>
        <dbReference type="PROSITE" id="PS51186"/>
    </source>
</evidence>
<name>W0I2Q1_9EURY</name>
<gene>
    <name evidence="2" type="ORF">TES1_0947</name>
</gene>